<dbReference type="SUPFAM" id="SSF56219">
    <property type="entry name" value="DNase I-like"/>
    <property type="match status" value="1"/>
</dbReference>
<accession>A0A061F9E5</accession>
<protein>
    <submittedName>
        <fullName evidence="2">Uncharacterized protein</fullName>
    </submittedName>
</protein>
<reference evidence="2 3" key="1">
    <citation type="journal article" date="2013" name="Genome Biol.">
        <title>The genome sequence of the most widely cultivated cacao type and its use to identify candidate genes regulating pod color.</title>
        <authorList>
            <person name="Motamayor J.C."/>
            <person name="Mockaitis K."/>
            <person name="Schmutz J."/>
            <person name="Haiminen N."/>
            <person name="Iii D.L."/>
            <person name="Cornejo O."/>
            <person name="Findley S.D."/>
            <person name="Zheng P."/>
            <person name="Utro F."/>
            <person name="Royaert S."/>
            <person name="Saski C."/>
            <person name="Jenkins J."/>
            <person name="Podicheti R."/>
            <person name="Zhao M."/>
            <person name="Scheffler B.E."/>
            <person name="Stack J.C."/>
            <person name="Feltus F.A."/>
            <person name="Mustiga G.M."/>
            <person name="Amores F."/>
            <person name="Phillips W."/>
            <person name="Marelli J.P."/>
            <person name="May G.D."/>
            <person name="Shapiro H."/>
            <person name="Ma J."/>
            <person name="Bustamante C.D."/>
            <person name="Schnell R.J."/>
            <person name="Main D."/>
            <person name="Gilbert D."/>
            <person name="Parida L."/>
            <person name="Kuhn D.N."/>
        </authorList>
    </citation>
    <scope>NUCLEOTIDE SEQUENCE [LARGE SCALE GENOMIC DNA]</scope>
    <source>
        <strain evidence="3">cv. Matina 1-6</strain>
    </source>
</reference>
<evidence type="ECO:0000313" key="3">
    <source>
        <dbReference type="Proteomes" id="UP000026915"/>
    </source>
</evidence>
<dbReference type="AlphaFoldDB" id="A0A061F9E5"/>
<dbReference type="eggNOG" id="ENOG502SWXJ">
    <property type="taxonomic scope" value="Eukaryota"/>
</dbReference>
<proteinExistence type="predicted"/>
<evidence type="ECO:0000313" key="2">
    <source>
        <dbReference type="EMBL" id="EOY13975.1"/>
    </source>
</evidence>
<dbReference type="PANTHER" id="PTHR33710">
    <property type="entry name" value="BNAC02G09200D PROTEIN"/>
    <property type="match status" value="1"/>
</dbReference>
<name>A0A061F9E5_THECC</name>
<gene>
    <name evidence="2" type="ORF">TCM_032934</name>
</gene>
<feature type="compositionally biased region" description="Basic and acidic residues" evidence="1">
    <location>
        <begin position="95"/>
        <end position="107"/>
    </location>
</feature>
<organism evidence="2 3">
    <name type="scientific">Theobroma cacao</name>
    <name type="common">Cacao</name>
    <name type="synonym">Cocoa</name>
    <dbReference type="NCBI Taxonomy" id="3641"/>
    <lineage>
        <taxon>Eukaryota</taxon>
        <taxon>Viridiplantae</taxon>
        <taxon>Streptophyta</taxon>
        <taxon>Embryophyta</taxon>
        <taxon>Tracheophyta</taxon>
        <taxon>Spermatophyta</taxon>
        <taxon>Magnoliopsida</taxon>
        <taxon>eudicotyledons</taxon>
        <taxon>Gunneridae</taxon>
        <taxon>Pentapetalae</taxon>
        <taxon>rosids</taxon>
        <taxon>malvids</taxon>
        <taxon>Malvales</taxon>
        <taxon>Malvaceae</taxon>
        <taxon>Byttnerioideae</taxon>
        <taxon>Theobroma</taxon>
    </lineage>
</organism>
<dbReference type="Proteomes" id="UP000026915">
    <property type="component" value="Chromosome 7"/>
</dbReference>
<dbReference type="InterPro" id="IPR036691">
    <property type="entry name" value="Endo/exonu/phosph_ase_sf"/>
</dbReference>
<feature type="region of interest" description="Disordered" evidence="1">
    <location>
        <begin position="81"/>
        <end position="160"/>
    </location>
</feature>
<feature type="compositionally biased region" description="Polar residues" evidence="1">
    <location>
        <begin position="143"/>
        <end position="156"/>
    </location>
</feature>
<evidence type="ECO:0000256" key="1">
    <source>
        <dbReference type="SAM" id="MobiDB-lite"/>
    </source>
</evidence>
<feature type="compositionally biased region" description="Basic residues" evidence="1">
    <location>
        <begin position="81"/>
        <end position="90"/>
    </location>
</feature>
<dbReference type="Gene3D" id="3.60.10.10">
    <property type="entry name" value="Endonuclease/exonuclease/phosphatase"/>
    <property type="match status" value="1"/>
</dbReference>
<keyword evidence="3" id="KW-1185">Reference proteome</keyword>
<dbReference type="PANTHER" id="PTHR33710:SF62">
    <property type="entry name" value="DUF4283 DOMAIN PROTEIN"/>
    <property type="match status" value="1"/>
</dbReference>
<dbReference type="EMBL" id="CM001885">
    <property type="protein sequence ID" value="EOY13975.1"/>
    <property type="molecule type" value="Genomic_DNA"/>
</dbReference>
<dbReference type="HOGENOM" id="CLU_093653_0_0_1"/>
<dbReference type="Gramene" id="EOY13975">
    <property type="protein sequence ID" value="EOY13975"/>
    <property type="gene ID" value="TCM_032934"/>
</dbReference>
<dbReference type="InParanoid" id="A0A061F9E5"/>
<sequence>MQQEEVGHQGMEAEKVQNKVQKNQNFLGDVAVEKQQNKKLNAQNFLVAENDDLSPCNMREENSISLEDKLQWVVGNSLNVTKRKKSKKTAAKAVQKAEKNSILEKVDSAGARENNRNGKEGNGSSSKEIEFHPSTTGRRKSSSDISYVPETNNCSAESDEDIEERDHVQCLHVHMSFPWLSNHLYASFVYAKCTRMEKRYLWDCLRNISMDMQVSWIAGRDFNTILSSEEQLGLYVPHIGSMEDFATTLLDCGLLNAGFEGNQFTWKNSSLFQRLDRVAYNHEWAESFSIT</sequence>